<reference evidence="1 2" key="1">
    <citation type="journal article" date="2013" name="PLoS Genet.">
        <title>The genome and development-dependent transcriptomes of Pyronema confluens: a window into fungal evolution.</title>
        <authorList>
            <person name="Traeger S."/>
            <person name="Altegoer F."/>
            <person name="Freitag M."/>
            <person name="Gabaldon T."/>
            <person name="Kempken F."/>
            <person name="Kumar A."/>
            <person name="Marcet-Houben M."/>
            <person name="Poggeler S."/>
            <person name="Stajich J.E."/>
            <person name="Nowrousian M."/>
        </authorList>
    </citation>
    <scope>NUCLEOTIDE SEQUENCE [LARGE SCALE GENOMIC DNA]</scope>
    <source>
        <strain evidence="2">CBS 100304</strain>
        <tissue evidence="1">Vegetative mycelium</tissue>
    </source>
</reference>
<keyword evidence="2" id="KW-1185">Reference proteome</keyword>
<dbReference type="Proteomes" id="UP000018144">
    <property type="component" value="Unassembled WGS sequence"/>
</dbReference>
<evidence type="ECO:0000313" key="1">
    <source>
        <dbReference type="EMBL" id="CCX34121.1"/>
    </source>
</evidence>
<accession>U4LPM7</accession>
<protein>
    <submittedName>
        <fullName evidence="1">Uncharacterized protein</fullName>
    </submittedName>
</protein>
<sequence>MDFLEVGAFYRCTTLMESPYDHLHTN</sequence>
<organism evidence="1 2">
    <name type="scientific">Pyronema omphalodes (strain CBS 100304)</name>
    <name type="common">Pyronema confluens</name>
    <dbReference type="NCBI Taxonomy" id="1076935"/>
    <lineage>
        <taxon>Eukaryota</taxon>
        <taxon>Fungi</taxon>
        <taxon>Dikarya</taxon>
        <taxon>Ascomycota</taxon>
        <taxon>Pezizomycotina</taxon>
        <taxon>Pezizomycetes</taxon>
        <taxon>Pezizales</taxon>
        <taxon>Pyronemataceae</taxon>
        <taxon>Pyronema</taxon>
    </lineage>
</organism>
<evidence type="ECO:0000313" key="2">
    <source>
        <dbReference type="Proteomes" id="UP000018144"/>
    </source>
</evidence>
<gene>
    <name evidence="1" type="ORF">PCON_02621</name>
</gene>
<dbReference type="EMBL" id="HF936305">
    <property type="protein sequence ID" value="CCX34121.1"/>
    <property type="molecule type" value="Genomic_DNA"/>
</dbReference>
<dbReference type="AlphaFoldDB" id="U4LPM7"/>
<name>U4LPM7_PYROM</name>
<proteinExistence type="predicted"/>